<dbReference type="Pfam" id="PF00583">
    <property type="entry name" value="Acetyltransf_1"/>
    <property type="match status" value="1"/>
</dbReference>
<keyword evidence="2" id="KW-0687">Ribonucleoprotein</keyword>
<dbReference type="SUPFAM" id="SSF55729">
    <property type="entry name" value="Acyl-CoA N-acyltransferases (Nat)"/>
    <property type="match status" value="1"/>
</dbReference>
<evidence type="ECO:0000313" key="3">
    <source>
        <dbReference type="Proteomes" id="UP000184038"/>
    </source>
</evidence>
<organism evidence="2 3">
    <name type="scientific">Anaerosporobacter mobilis DSM 15930</name>
    <dbReference type="NCBI Taxonomy" id="1120996"/>
    <lineage>
        <taxon>Bacteria</taxon>
        <taxon>Bacillati</taxon>
        <taxon>Bacillota</taxon>
        <taxon>Clostridia</taxon>
        <taxon>Lachnospirales</taxon>
        <taxon>Lachnospiraceae</taxon>
        <taxon>Anaerosporobacter</taxon>
    </lineage>
</organism>
<feature type="domain" description="N-acetyltransferase" evidence="1">
    <location>
        <begin position="152"/>
        <end position="291"/>
    </location>
</feature>
<dbReference type="PROSITE" id="PS51186">
    <property type="entry name" value="GNAT"/>
    <property type="match status" value="1"/>
</dbReference>
<reference evidence="2 3" key="1">
    <citation type="submission" date="2016-11" db="EMBL/GenBank/DDBJ databases">
        <authorList>
            <person name="Jaros S."/>
            <person name="Januszkiewicz K."/>
            <person name="Wedrychowicz H."/>
        </authorList>
    </citation>
    <scope>NUCLEOTIDE SEQUENCE [LARGE SCALE GENOMIC DNA]</scope>
    <source>
        <strain evidence="2 3">DSM 15930</strain>
    </source>
</reference>
<dbReference type="Proteomes" id="UP000184038">
    <property type="component" value="Unassembled WGS sequence"/>
</dbReference>
<evidence type="ECO:0000259" key="1">
    <source>
        <dbReference type="PROSITE" id="PS51186"/>
    </source>
</evidence>
<gene>
    <name evidence="2" type="ORF">SAMN02746066_04432</name>
</gene>
<evidence type="ECO:0000313" key="2">
    <source>
        <dbReference type="EMBL" id="SHN02332.1"/>
    </source>
</evidence>
<dbReference type="AlphaFoldDB" id="A0A1M7NF71"/>
<dbReference type="EMBL" id="FRCP01000028">
    <property type="protein sequence ID" value="SHN02332.1"/>
    <property type="molecule type" value="Genomic_DNA"/>
</dbReference>
<proteinExistence type="predicted"/>
<dbReference type="CDD" id="cd04301">
    <property type="entry name" value="NAT_SF"/>
    <property type="match status" value="1"/>
</dbReference>
<dbReference type="InterPro" id="IPR016181">
    <property type="entry name" value="Acyl_CoA_acyltransferase"/>
</dbReference>
<sequence>MVQIAPVKNEEDYQLLLSVESLICKETPERWHCHFGGIGIDRYFFGDKNDEIYEYGKLIYLENNLVGYALVYLEDYKYNMWLLSGFREQIVEIVPQIEKLFKKGQSIRTVCNDKLVKKQLIDLGYVSDGEETFSASIDLNNYRPEEVQWDLEVIRIISEQDIDERVKYSSLPTGSMITKDRFEKYLNTDDAKHVIDFVVVDKVAGNLMGYYSWWLDEESNTAMLNPVACIHVHRRKGISARAIQYGLNILKERGFHYAYVDTSANNEAAIGLYSSVGFKKCIDVIAYSKVI</sequence>
<accession>A0A1M7NF71</accession>
<keyword evidence="3" id="KW-1185">Reference proteome</keyword>
<dbReference type="Gene3D" id="3.40.630.30">
    <property type="match status" value="1"/>
</dbReference>
<dbReference type="GO" id="GO:0016747">
    <property type="term" value="F:acyltransferase activity, transferring groups other than amino-acyl groups"/>
    <property type="evidence" value="ECO:0007669"/>
    <property type="project" value="InterPro"/>
</dbReference>
<dbReference type="GO" id="GO:0005840">
    <property type="term" value="C:ribosome"/>
    <property type="evidence" value="ECO:0007669"/>
    <property type="project" value="UniProtKB-KW"/>
</dbReference>
<name>A0A1M7NF71_9FIRM</name>
<dbReference type="InterPro" id="IPR000182">
    <property type="entry name" value="GNAT_dom"/>
</dbReference>
<dbReference type="RefSeq" id="WP_073291530.1">
    <property type="nucleotide sequence ID" value="NZ_FRCP01000028.1"/>
</dbReference>
<dbReference type="STRING" id="1120996.SAMN02746066_04432"/>
<keyword evidence="2" id="KW-0689">Ribosomal protein</keyword>
<dbReference type="OrthoDB" id="2463977at2"/>
<protein>
    <submittedName>
        <fullName evidence="2">Ribosomal protein S18 acetylase RimI</fullName>
    </submittedName>
</protein>